<organism evidence="2 3">
    <name type="scientific">Robertmurraya beringensis</name>
    <dbReference type="NCBI Taxonomy" id="641660"/>
    <lineage>
        <taxon>Bacteria</taxon>
        <taxon>Bacillati</taxon>
        <taxon>Bacillota</taxon>
        <taxon>Bacilli</taxon>
        <taxon>Bacillales</taxon>
        <taxon>Bacillaceae</taxon>
        <taxon>Robertmurraya</taxon>
    </lineage>
</organism>
<feature type="region of interest" description="Disordered" evidence="1">
    <location>
        <begin position="34"/>
        <end position="56"/>
    </location>
</feature>
<proteinExistence type="predicted"/>
<evidence type="ECO:0008006" key="4">
    <source>
        <dbReference type="Google" id="ProtNLM"/>
    </source>
</evidence>
<accession>A0ABV6KLJ6</accession>
<dbReference type="Proteomes" id="UP001589738">
    <property type="component" value="Unassembled WGS sequence"/>
</dbReference>
<evidence type="ECO:0000313" key="3">
    <source>
        <dbReference type="Proteomes" id="UP001589738"/>
    </source>
</evidence>
<keyword evidence="3" id="KW-1185">Reference proteome</keyword>
<evidence type="ECO:0000313" key="2">
    <source>
        <dbReference type="EMBL" id="MFC0474169.1"/>
    </source>
</evidence>
<comment type="caution">
    <text evidence="2">The sequence shown here is derived from an EMBL/GenBank/DDBJ whole genome shotgun (WGS) entry which is preliminary data.</text>
</comment>
<sequence length="56" mass="6425">MKKEEMKGQSHYIYDQQGENSVSAQIMDAYNSGVIDQPNGQFDNEKYDNMFGNEAE</sequence>
<gene>
    <name evidence="2" type="ORF">ACFFHF_02520</name>
</gene>
<evidence type="ECO:0000256" key="1">
    <source>
        <dbReference type="SAM" id="MobiDB-lite"/>
    </source>
</evidence>
<dbReference type="RefSeq" id="WP_377057561.1">
    <property type="nucleotide sequence ID" value="NZ_JBHLUU010000015.1"/>
</dbReference>
<dbReference type="EMBL" id="JBHLUU010000015">
    <property type="protein sequence ID" value="MFC0474169.1"/>
    <property type="molecule type" value="Genomic_DNA"/>
</dbReference>
<protein>
    <recommendedName>
        <fullName evidence="4">DUF4025 domain-containing protein</fullName>
    </recommendedName>
</protein>
<name>A0ABV6KLJ6_9BACI</name>
<reference evidence="2 3" key="1">
    <citation type="submission" date="2024-09" db="EMBL/GenBank/DDBJ databases">
        <authorList>
            <person name="Sun Q."/>
            <person name="Mori K."/>
        </authorList>
    </citation>
    <scope>NUCLEOTIDE SEQUENCE [LARGE SCALE GENOMIC DNA]</scope>
    <source>
        <strain evidence="2 3">CGMCC 1.9126</strain>
    </source>
</reference>